<dbReference type="AlphaFoldDB" id="A0AAN7BR77"/>
<comment type="caution">
    <text evidence="2">The sequence shown here is derived from an EMBL/GenBank/DDBJ whole genome shotgun (WGS) entry which is preliminary data.</text>
</comment>
<keyword evidence="3" id="KW-1185">Reference proteome</keyword>
<evidence type="ECO:0000259" key="1">
    <source>
        <dbReference type="Pfam" id="PF20150"/>
    </source>
</evidence>
<dbReference type="PANTHER" id="PTHR35910:SF6">
    <property type="entry name" value="2EXR DOMAIN-CONTAINING PROTEIN"/>
    <property type="match status" value="1"/>
</dbReference>
<proteinExistence type="predicted"/>
<accession>A0AAN7BR77</accession>
<evidence type="ECO:0000313" key="3">
    <source>
        <dbReference type="Proteomes" id="UP001301958"/>
    </source>
</evidence>
<name>A0AAN7BR77_9PEZI</name>
<sequence>MFRSWLHQDEEKVPFWLEFQVVHDGLDLPNGLDNSEASFTCFGALPSELRLSIWECLIQPRIVAVASMEPSTKDEKRAQVSRRSKKPFTPVLLQVNHEARTLALRHYQPTFSWKTPPRLAAAESGVMPTRKDARVWFNFKLDTLLLLGDLEPGDQHGFNSPMVYFFRKDDTSRVRHIACAFEEIHLSIFESDHIFGTLFSIIDRFSNAERLLVTSTPRDRETRNLVLPTNNNVLQKLWCAFMNGTTSVNTTLANKQIIMLKEDDLASFIIAHS</sequence>
<evidence type="ECO:0000313" key="2">
    <source>
        <dbReference type="EMBL" id="KAK4228012.1"/>
    </source>
</evidence>
<feature type="domain" description="2EXR" evidence="1">
    <location>
        <begin position="39"/>
        <end position="144"/>
    </location>
</feature>
<dbReference type="PANTHER" id="PTHR35910">
    <property type="entry name" value="2EXR DOMAIN-CONTAINING PROTEIN"/>
    <property type="match status" value="1"/>
</dbReference>
<gene>
    <name evidence="2" type="ORF">QBC38DRAFT_443226</name>
</gene>
<organism evidence="2 3">
    <name type="scientific">Podospora fimiseda</name>
    <dbReference type="NCBI Taxonomy" id="252190"/>
    <lineage>
        <taxon>Eukaryota</taxon>
        <taxon>Fungi</taxon>
        <taxon>Dikarya</taxon>
        <taxon>Ascomycota</taxon>
        <taxon>Pezizomycotina</taxon>
        <taxon>Sordariomycetes</taxon>
        <taxon>Sordariomycetidae</taxon>
        <taxon>Sordariales</taxon>
        <taxon>Podosporaceae</taxon>
        <taxon>Podospora</taxon>
    </lineage>
</organism>
<dbReference type="InterPro" id="IPR045518">
    <property type="entry name" value="2EXR"/>
</dbReference>
<protein>
    <recommendedName>
        <fullName evidence="1">2EXR domain-containing protein</fullName>
    </recommendedName>
</protein>
<reference evidence="2" key="1">
    <citation type="journal article" date="2023" name="Mol. Phylogenet. Evol.">
        <title>Genome-scale phylogeny and comparative genomics of the fungal order Sordariales.</title>
        <authorList>
            <person name="Hensen N."/>
            <person name="Bonometti L."/>
            <person name="Westerberg I."/>
            <person name="Brannstrom I.O."/>
            <person name="Guillou S."/>
            <person name="Cros-Aarteil S."/>
            <person name="Calhoun S."/>
            <person name="Haridas S."/>
            <person name="Kuo A."/>
            <person name="Mondo S."/>
            <person name="Pangilinan J."/>
            <person name="Riley R."/>
            <person name="LaButti K."/>
            <person name="Andreopoulos B."/>
            <person name="Lipzen A."/>
            <person name="Chen C."/>
            <person name="Yan M."/>
            <person name="Daum C."/>
            <person name="Ng V."/>
            <person name="Clum A."/>
            <person name="Steindorff A."/>
            <person name="Ohm R.A."/>
            <person name="Martin F."/>
            <person name="Silar P."/>
            <person name="Natvig D.O."/>
            <person name="Lalanne C."/>
            <person name="Gautier V."/>
            <person name="Ament-Velasquez S.L."/>
            <person name="Kruys A."/>
            <person name="Hutchinson M.I."/>
            <person name="Powell A.J."/>
            <person name="Barry K."/>
            <person name="Miller A.N."/>
            <person name="Grigoriev I.V."/>
            <person name="Debuchy R."/>
            <person name="Gladieux P."/>
            <person name="Hiltunen Thoren M."/>
            <person name="Johannesson H."/>
        </authorList>
    </citation>
    <scope>NUCLEOTIDE SEQUENCE</scope>
    <source>
        <strain evidence="2">CBS 990.96</strain>
    </source>
</reference>
<dbReference type="Proteomes" id="UP001301958">
    <property type="component" value="Unassembled WGS sequence"/>
</dbReference>
<reference evidence="2" key="2">
    <citation type="submission" date="2023-05" db="EMBL/GenBank/DDBJ databases">
        <authorList>
            <consortium name="Lawrence Berkeley National Laboratory"/>
            <person name="Steindorff A."/>
            <person name="Hensen N."/>
            <person name="Bonometti L."/>
            <person name="Westerberg I."/>
            <person name="Brannstrom I.O."/>
            <person name="Guillou S."/>
            <person name="Cros-Aarteil S."/>
            <person name="Calhoun S."/>
            <person name="Haridas S."/>
            <person name="Kuo A."/>
            <person name="Mondo S."/>
            <person name="Pangilinan J."/>
            <person name="Riley R."/>
            <person name="Labutti K."/>
            <person name="Andreopoulos B."/>
            <person name="Lipzen A."/>
            <person name="Chen C."/>
            <person name="Yanf M."/>
            <person name="Daum C."/>
            <person name="Ng V."/>
            <person name="Clum A."/>
            <person name="Ohm R."/>
            <person name="Martin F."/>
            <person name="Silar P."/>
            <person name="Natvig D."/>
            <person name="Lalanne C."/>
            <person name="Gautier V."/>
            <person name="Ament-Velasquez S.L."/>
            <person name="Kruys A."/>
            <person name="Hutchinson M.I."/>
            <person name="Powell A.J."/>
            <person name="Barry K."/>
            <person name="Miller A.N."/>
            <person name="Grigoriev I.V."/>
            <person name="Debuchy R."/>
            <person name="Gladieux P."/>
            <person name="Thoren M.H."/>
            <person name="Johannesson H."/>
        </authorList>
    </citation>
    <scope>NUCLEOTIDE SEQUENCE</scope>
    <source>
        <strain evidence="2">CBS 990.96</strain>
    </source>
</reference>
<dbReference type="Pfam" id="PF20150">
    <property type="entry name" value="2EXR"/>
    <property type="match status" value="1"/>
</dbReference>
<dbReference type="EMBL" id="MU865324">
    <property type="protein sequence ID" value="KAK4228012.1"/>
    <property type="molecule type" value="Genomic_DNA"/>
</dbReference>